<sequence length="179" mass="20210">MMNLIPHALVIGGTGMLSGVCTALAAKKWNVSVIGRSKNKFKPLMEQHPEAIFPIQADYDSEKIFRLVQRAIDERGTLDLIISWTPNHKALERICKLNASSAHFQLLHIKGSKRYFHDTEIDLPENCAYQKIFLGYMGEAGETRWLSHEEISKGIFRQIGSTETASIIGQIEPYEARPQ</sequence>
<proteinExistence type="predicted"/>
<accession>A0ABT8NGE4</accession>
<dbReference type="SUPFAM" id="SSF51735">
    <property type="entry name" value="NAD(P)-binding Rossmann-fold domains"/>
    <property type="match status" value="1"/>
</dbReference>
<evidence type="ECO:0008006" key="3">
    <source>
        <dbReference type="Google" id="ProtNLM"/>
    </source>
</evidence>
<name>A0ABT8NGE4_9BACL</name>
<gene>
    <name evidence="1" type="ORF">QWY13_15845</name>
</gene>
<dbReference type="Gene3D" id="3.40.50.720">
    <property type="entry name" value="NAD(P)-binding Rossmann-like Domain"/>
    <property type="match status" value="1"/>
</dbReference>
<evidence type="ECO:0000313" key="1">
    <source>
        <dbReference type="EMBL" id="MDN7246954.1"/>
    </source>
</evidence>
<organism evidence="1 2">
    <name type="scientific">Planococcus shenhongbingii</name>
    <dbReference type="NCBI Taxonomy" id="3058398"/>
    <lineage>
        <taxon>Bacteria</taxon>
        <taxon>Bacillati</taxon>
        <taxon>Bacillota</taxon>
        <taxon>Bacilli</taxon>
        <taxon>Bacillales</taxon>
        <taxon>Caryophanaceae</taxon>
        <taxon>Planococcus</taxon>
    </lineage>
</organism>
<dbReference type="EMBL" id="JAUJWU010000005">
    <property type="protein sequence ID" value="MDN7246954.1"/>
    <property type="molecule type" value="Genomic_DNA"/>
</dbReference>
<dbReference type="InterPro" id="IPR036291">
    <property type="entry name" value="NAD(P)-bd_dom_sf"/>
</dbReference>
<keyword evidence="2" id="KW-1185">Reference proteome</keyword>
<evidence type="ECO:0000313" key="2">
    <source>
        <dbReference type="Proteomes" id="UP001172142"/>
    </source>
</evidence>
<dbReference type="Proteomes" id="UP001172142">
    <property type="component" value="Unassembled WGS sequence"/>
</dbReference>
<protein>
    <recommendedName>
        <fullName evidence="3">Short-chain dehydrogenase</fullName>
    </recommendedName>
</protein>
<reference evidence="1 2" key="1">
    <citation type="submission" date="2023-07" db="EMBL/GenBank/DDBJ databases">
        <title>Novel species in genus Planococcus.</title>
        <authorList>
            <person name="Ning S."/>
        </authorList>
    </citation>
    <scope>NUCLEOTIDE SEQUENCE [LARGE SCALE GENOMIC DNA]</scope>
    <source>
        <strain evidence="1 2">N017</strain>
    </source>
</reference>
<comment type="caution">
    <text evidence="1">The sequence shown here is derived from an EMBL/GenBank/DDBJ whole genome shotgun (WGS) entry which is preliminary data.</text>
</comment>